<reference evidence="2" key="1">
    <citation type="submission" date="2016-11" db="UniProtKB">
        <authorList>
            <consortium name="WormBaseParasite"/>
        </authorList>
    </citation>
    <scope>IDENTIFICATION</scope>
</reference>
<protein>
    <submittedName>
        <fullName evidence="2">DUF727 domain-containing protein</fullName>
    </submittedName>
</protein>
<keyword evidence="1" id="KW-1185">Reference proteome</keyword>
<dbReference type="AlphaFoldDB" id="A0A1I7XKQ5"/>
<dbReference type="Proteomes" id="UP000095283">
    <property type="component" value="Unplaced"/>
</dbReference>
<name>A0A1I7XKQ5_HETBA</name>
<accession>A0A1I7XKQ5</accession>
<evidence type="ECO:0000313" key="1">
    <source>
        <dbReference type="Proteomes" id="UP000095283"/>
    </source>
</evidence>
<proteinExistence type="predicted"/>
<evidence type="ECO:0000313" key="2">
    <source>
        <dbReference type="WBParaSite" id="Hba_18360"/>
    </source>
</evidence>
<dbReference type="WBParaSite" id="Hba_18360">
    <property type="protein sequence ID" value="Hba_18360"/>
    <property type="gene ID" value="Hba_18360"/>
</dbReference>
<organism evidence="1 2">
    <name type="scientific">Heterorhabditis bacteriophora</name>
    <name type="common">Entomopathogenic nematode worm</name>
    <dbReference type="NCBI Taxonomy" id="37862"/>
    <lineage>
        <taxon>Eukaryota</taxon>
        <taxon>Metazoa</taxon>
        <taxon>Ecdysozoa</taxon>
        <taxon>Nematoda</taxon>
        <taxon>Chromadorea</taxon>
        <taxon>Rhabditida</taxon>
        <taxon>Rhabditina</taxon>
        <taxon>Rhabditomorpha</taxon>
        <taxon>Strongyloidea</taxon>
        <taxon>Heterorhabditidae</taxon>
        <taxon>Heterorhabditis</taxon>
    </lineage>
</organism>
<sequence length="92" mass="10570">MPSSLIEETPDLEVAIIAITEAVLFIEVEETCGNFHITYKDIDSYTQNNTLLQDAIKHMFTSWSKPTGLSAKMKEFFYRKEEISDIKACLLY</sequence>